<dbReference type="CDD" id="cd09022">
    <property type="entry name" value="Aldose_epim_Ec_YihR"/>
    <property type="match status" value="1"/>
</dbReference>
<proteinExistence type="predicted"/>
<dbReference type="Gene3D" id="2.70.98.10">
    <property type="match status" value="1"/>
</dbReference>
<dbReference type="PANTHER" id="PTHR10091">
    <property type="entry name" value="ALDOSE-1-EPIMERASE"/>
    <property type="match status" value="1"/>
</dbReference>
<dbReference type="InterPro" id="IPR008183">
    <property type="entry name" value="Aldose_1/G6P_1-epimerase"/>
</dbReference>
<sequence>MTVTLADPTGPRFHLSDGDARVEVTTVGAALRAFEVSGVDLVPRYADTIATPAASGVVLVPWPNRVAEGAWTQHGKSYQLAVSEPATGAASHGLLRFTSYQPVSQTSDAVTLTADIVPQTGYPFHLRTTVTYALSGSALTVTHTIENLGAEPAPVALGTHPYLCIGGVDTADVTVQLDAPLRAVIDDRLIPIADDPVDEATDLRTPRRIGDLDLNTAYSGMPRDAEGRVRAVLAAPDGRTVELWAGPDFTRLQLFTTDRYPGQPVALAIEPMTAPANAFNSGEDLHWIEPGETWTLEWGITAAL</sequence>
<dbReference type="InterPro" id="IPR037480">
    <property type="entry name" value="YihR-like"/>
</dbReference>
<gene>
    <name evidence="1" type="ORF">N4R40_07815</name>
</gene>
<evidence type="ECO:0000313" key="1">
    <source>
        <dbReference type="EMBL" id="MCT9002268.1"/>
    </source>
</evidence>
<protein>
    <submittedName>
        <fullName evidence="1">Aldose 1-epimerase family protein</fullName>
    </submittedName>
</protein>
<evidence type="ECO:0000313" key="2">
    <source>
        <dbReference type="Proteomes" id="UP001300496"/>
    </source>
</evidence>
<dbReference type="SUPFAM" id="SSF74650">
    <property type="entry name" value="Galactose mutarotase-like"/>
    <property type="match status" value="1"/>
</dbReference>
<dbReference type="Pfam" id="PF01263">
    <property type="entry name" value="Aldose_epim"/>
    <property type="match status" value="1"/>
</dbReference>
<keyword evidence="2" id="KW-1185">Reference proteome</keyword>
<accession>A0ABT2PCG3</accession>
<reference evidence="1 2" key="1">
    <citation type="journal article" date="2024" name="Int. J. Syst. Evol. Microbiol.">
        <title>Microbacterium memoriense sp. nov., a member of the Actinomycetota from marine beach sediment of the north coast of Portugal.</title>
        <authorList>
            <person name="Santos J.D.N.D."/>
            <person name="Klimek D."/>
            <person name="Calusinska M."/>
            <person name="Lobo-da-Cunha A."/>
            <person name="Catita J."/>
            <person name="Goncalves H."/>
            <person name="Gonzalez I."/>
            <person name="Lage O.M."/>
        </authorList>
    </citation>
    <scope>NUCLEOTIDE SEQUENCE [LARGE SCALE GENOMIC DNA]</scope>
    <source>
        <strain evidence="1 2">PMIC_1C1B</strain>
    </source>
</reference>
<dbReference type="EMBL" id="JAODOR010000009">
    <property type="protein sequence ID" value="MCT9002268.1"/>
    <property type="molecule type" value="Genomic_DNA"/>
</dbReference>
<dbReference type="InterPro" id="IPR011013">
    <property type="entry name" value="Gal_mutarotase_sf_dom"/>
</dbReference>
<organism evidence="1 2">
    <name type="scientific">Microbacterium memoriense</name>
    <dbReference type="NCBI Taxonomy" id="2978350"/>
    <lineage>
        <taxon>Bacteria</taxon>
        <taxon>Bacillati</taxon>
        <taxon>Actinomycetota</taxon>
        <taxon>Actinomycetes</taxon>
        <taxon>Micrococcales</taxon>
        <taxon>Microbacteriaceae</taxon>
        <taxon>Microbacterium</taxon>
    </lineage>
</organism>
<dbReference type="InterPro" id="IPR014718">
    <property type="entry name" value="GH-type_carb-bd"/>
</dbReference>
<comment type="caution">
    <text evidence="1">The sequence shown here is derived from an EMBL/GenBank/DDBJ whole genome shotgun (WGS) entry which is preliminary data.</text>
</comment>
<name>A0ABT2PCG3_9MICO</name>
<dbReference type="Proteomes" id="UP001300496">
    <property type="component" value="Unassembled WGS sequence"/>
</dbReference>
<dbReference type="PANTHER" id="PTHR10091:SF0">
    <property type="entry name" value="GALACTOSE MUTAROTASE"/>
    <property type="match status" value="1"/>
</dbReference>
<dbReference type="RefSeq" id="WP_261606804.1">
    <property type="nucleotide sequence ID" value="NZ_JAODOR010000009.1"/>
</dbReference>